<keyword evidence="5" id="KW-1133">Transmembrane helix</keyword>
<dbReference type="InterPro" id="IPR001940">
    <property type="entry name" value="Peptidase_S1C"/>
</dbReference>
<feature type="compositionally biased region" description="Low complexity" evidence="4">
    <location>
        <begin position="92"/>
        <end position="104"/>
    </location>
</feature>
<dbReference type="Gene3D" id="2.40.10.10">
    <property type="entry name" value="Trypsin-like serine proteases"/>
    <property type="match status" value="2"/>
</dbReference>
<dbReference type="Proteomes" id="UP001595975">
    <property type="component" value="Unassembled WGS sequence"/>
</dbReference>
<evidence type="ECO:0000313" key="7">
    <source>
        <dbReference type="Proteomes" id="UP001595975"/>
    </source>
</evidence>
<proteinExistence type="inferred from homology"/>
<evidence type="ECO:0000256" key="3">
    <source>
        <dbReference type="ARBA" id="ARBA00022801"/>
    </source>
</evidence>
<evidence type="ECO:0000256" key="1">
    <source>
        <dbReference type="ARBA" id="ARBA00010541"/>
    </source>
</evidence>
<dbReference type="GO" id="GO:0006508">
    <property type="term" value="P:proteolysis"/>
    <property type="evidence" value="ECO:0007669"/>
    <property type="project" value="UniProtKB-KW"/>
</dbReference>
<organism evidence="6 7">
    <name type="scientific">Kitasatospora misakiensis</name>
    <dbReference type="NCBI Taxonomy" id="67330"/>
    <lineage>
        <taxon>Bacteria</taxon>
        <taxon>Bacillati</taxon>
        <taxon>Actinomycetota</taxon>
        <taxon>Actinomycetes</taxon>
        <taxon>Kitasatosporales</taxon>
        <taxon>Streptomycetaceae</taxon>
        <taxon>Kitasatospora</taxon>
    </lineage>
</organism>
<dbReference type="RefSeq" id="WP_380228706.1">
    <property type="nucleotide sequence ID" value="NZ_JBHSOF010000049.1"/>
</dbReference>
<feature type="compositionally biased region" description="Pro residues" evidence="4">
    <location>
        <begin position="79"/>
        <end position="91"/>
    </location>
</feature>
<evidence type="ECO:0000313" key="6">
    <source>
        <dbReference type="EMBL" id="MFC5667027.1"/>
    </source>
</evidence>
<feature type="transmembrane region" description="Helical" evidence="5">
    <location>
        <begin position="118"/>
        <end position="140"/>
    </location>
</feature>
<dbReference type="PANTHER" id="PTHR43343">
    <property type="entry name" value="PEPTIDASE S12"/>
    <property type="match status" value="1"/>
</dbReference>
<accession>A0ABW0X8X0</accession>
<keyword evidence="7" id="KW-1185">Reference proteome</keyword>
<keyword evidence="2 6" id="KW-0645">Protease</keyword>
<keyword evidence="5" id="KW-0812">Transmembrane</keyword>
<dbReference type="SUPFAM" id="SSF50494">
    <property type="entry name" value="Trypsin-like serine proteases"/>
    <property type="match status" value="1"/>
</dbReference>
<dbReference type="PRINTS" id="PR00834">
    <property type="entry name" value="PROTEASES2C"/>
</dbReference>
<dbReference type="InterPro" id="IPR043504">
    <property type="entry name" value="Peptidase_S1_PA_chymotrypsin"/>
</dbReference>
<evidence type="ECO:0000256" key="5">
    <source>
        <dbReference type="SAM" id="Phobius"/>
    </source>
</evidence>
<protein>
    <submittedName>
        <fullName evidence="6">S1C family serine protease</fullName>
        <ecNumber evidence="6">3.4.21.-</ecNumber>
    </submittedName>
</protein>
<keyword evidence="5" id="KW-0472">Membrane</keyword>
<evidence type="ECO:0000256" key="2">
    <source>
        <dbReference type="ARBA" id="ARBA00022670"/>
    </source>
</evidence>
<feature type="compositionally biased region" description="Low complexity" evidence="4">
    <location>
        <begin position="23"/>
        <end position="45"/>
    </location>
</feature>
<keyword evidence="3 6" id="KW-0378">Hydrolase</keyword>
<feature type="compositionally biased region" description="Basic and acidic residues" evidence="4">
    <location>
        <begin position="11"/>
        <end position="22"/>
    </location>
</feature>
<evidence type="ECO:0000256" key="4">
    <source>
        <dbReference type="SAM" id="MobiDB-lite"/>
    </source>
</evidence>
<dbReference type="EMBL" id="JBHSOF010000049">
    <property type="protein sequence ID" value="MFC5667027.1"/>
    <property type="molecule type" value="Genomic_DNA"/>
</dbReference>
<comment type="similarity">
    <text evidence="1">Belongs to the peptidase S1C family.</text>
</comment>
<name>A0ABW0X8X0_9ACTN</name>
<comment type="caution">
    <text evidence="6">The sequence shown here is derived from an EMBL/GenBank/DDBJ whole genome shotgun (WGS) entry which is preliminary data.</text>
</comment>
<feature type="region of interest" description="Disordered" evidence="4">
    <location>
        <begin position="1"/>
        <end position="110"/>
    </location>
</feature>
<dbReference type="Pfam" id="PF13365">
    <property type="entry name" value="Trypsin_2"/>
    <property type="match status" value="1"/>
</dbReference>
<dbReference type="PANTHER" id="PTHR43343:SF3">
    <property type="entry name" value="PROTEASE DO-LIKE 8, CHLOROPLASTIC"/>
    <property type="match status" value="1"/>
</dbReference>
<gene>
    <name evidence="6" type="ORF">ACFP3U_29195</name>
</gene>
<dbReference type="InterPro" id="IPR051201">
    <property type="entry name" value="Chloro_Bact_Ser_Proteases"/>
</dbReference>
<dbReference type="EC" id="3.4.21.-" evidence="6"/>
<dbReference type="GO" id="GO:0008233">
    <property type="term" value="F:peptidase activity"/>
    <property type="evidence" value="ECO:0007669"/>
    <property type="project" value="UniProtKB-KW"/>
</dbReference>
<dbReference type="InterPro" id="IPR009003">
    <property type="entry name" value="Peptidase_S1_PA"/>
</dbReference>
<sequence length="406" mass="39952">MSDHQQWQHRPGGERNNDERYDGGPYSGPYGDGAYDGAYDGPADYPHGEQWPRIVPGTVLGSTTHDSTGYGAAAHPAAGTPPPPPYPPFPPEAAGQDGPDAPRGPGRRARSGLLRGRLALVTAVAAAAAVLGGVTGGVVAAQDHRSAARTGTIASPVAVRTDGSADVAAVAAAVSPSVVQITVKTGGGTATGTGVVLTTGGQILTNYHVVSGAADGGQITVTFHDGSTARAALTGTDKGLDAAVITASGAKQLTPAVLGDSSAVSVGDPVVAIGNPEGLTGTVTSGIISAEHRQVTVQVDEGTTSGNGGFGFPKLPGTRGSAPQSGGETATYQAFQTDAALNPGNSGGPLINANGQVIGINSAMYSPSGSSATAGGSDAGSVGLGFAIPIDDIKQVLPKLQSGQNV</sequence>
<reference evidence="7" key="1">
    <citation type="journal article" date="2019" name="Int. J. Syst. Evol. Microbiol.">
        <title>The Global Catalogue of Microorganisms (GCM) 10K type strain sequencing project: providing services to taxonomists for standard genome sequencing and annotation.</title>
        <authorList>
            <consortium name="The Broad Institute Genomics Platform"/>
            <consortium name="The Broad Institute Genome Sequencing Center for Infectious Disease"/>
            <person name="Wu L."/>
            <person name="Ma J."/>
        </authorList>
    </citation>
    <scope>NUCLEOTIDE SEQUENCE [LARGE SCALE GENOMIC DNA]</scope>
    <source>
        <strain evidence="7">CGMCC 4.1437</strain>
    </source>
</reference>